<keyword evidence="7" id="KW-0809">Transit peptide</keyword>
<keyword evidence="5" id="KW-0677">Repeat</keyword>
<dbReference type="Gene3D" id="3.30.110.60">
    <property type="entry name" value="YhbY-like"/>
    <property type="match status" value="1"/>
</dbReference>
<dbReference type="Gramene" id="mRNA:HanXRQr2_Chr14g0622771">
    <property type="protein sequence ID" value="mRNA:HanXRQr2_Chr14g0622771"/>
    <property type="gene ID" value="HanXRQr2_Chr14g0622771"/>
</dbReference>
<dbReference type="PANTHER" id="PTHR31846:SF20">
    <property type="entry name" value="CRM-DOMAIN CONTAINING FACTOR CFM2, CHLOROPLASTIC"/>
    <property type="match status" value="1"/>
</dbReference>
<keyword evidence="2" id="KW-0150">Chloroplast</keyword>
<dbReference type="SUPFAM" id="SSF75471">
    <property type="entry name" value="YhbY-like"/>
    <property type="match status" value="1"/>
</dbReference>
<accession>A0A251SEP1</accession>
<dbReference type="PROSITE" id="PS51295">
    <property type="entry name" value="CRM"/>
    <property type="match status" value="1"/>
</dbReference>
<evidence type="ECO:0000313" key="12">
    <source>
        <dbReference type="EMBL" id="KAF5767309.1"/>
    </source>
</evidence>
<dbReference type="GO" id="GO:0000373">
    <property type="term" value="P:Group II intron splicing"/>
    <property type="evidence" value="ECO:0007669"/>
    <property type="project" value="UniProtKB-ARBA"/>
</dbReference>
<evidence type="ECO:0000256" key="1">
    <source>
        <dbReference type="ARBA" id="ARBA00004229"/>
    </source>
</evidence>
<evidence type="ECO:0000256" key="2">
    <source>
        <dbReference type="ARBA" id="ARBA00022528"/>
    </source>
</evidence>
<dbReference type="InParanoid" id="A0A251SEP1"/>
<dbReference type="STRING" id="4232.A0A251SEP1"/>
<dbReference type="PANTHER" id="PTHR31846">
    <property type="entry name" value="CRS1 / YHBY (CRM) DOMAIN-CONTAINING PROTEIN"/>
    <property type="match status" value="1"/>
</dbReference>
<evidence type="ECO:0000256" key="5">
    <source>
        <dbReference type="ARBA" id="ARBA00022737"/>
    </source>
</evidence>
<dbReference type="AlphaFoldDB" id="A0A251SEP1"/>
<keyword evidence="8" id="KW-0508">mRNA splicing</keyword>
<dbReference type="EMBL" id="CM007903">
    <property type="protein sequence ID" value="OTF96992.1"/>
    <property type="molecule type" value="Genomic_DNA"/>
</dbReference>
<protein>
    <submittedName>
        <fullName evidence="13">Putative RNA-binding, CRM domain-containing protein</fullName>
    </submittedName>
    <submittedName>
        <fullName evidence="12">RNA-binding, CRM domain, YhbY-like superfamily</fullName>
    </submittedName>
</protein>
<reference evidence="12 14" key="1">
    <citation type="journal article" date="2017" name="Nature">
        <title>The sunflower genome provides insights into oil metabolism, flowering and Asterid evolution.</title>
        <authorList>
            <person name="Badouin H."/>
            <person name="Gouzy J."/>
            <person name="Grassa C.J."/>
            <person name="Murat F."/>
            <person name="Staton S.E."/>
            <person name="Cottret L."/>
            <person name="Lelandais-Briere C."/>
            <person name="Owens G.L."/>
            <person name="Carrere S."/>
            <person name="Mayjonade B."/>
            <person name="Legrand L."/>
            <person name="Gill N."/>
            <person name="Kane N.C."/>
            <person name="Bowers J.E."/>
            <person name="Hubner S."/>
            <person name="Bellec A."/>
            <person name="Berard A."/>
            <person name="Berges H."/>
            <person name="Blanchet N."/>
            <person name="Boniface M.C."/>
            <person name="Brunel D."/>
            <person name="Catrice O."/>
            <person name="Chaidir N."/>
            <person name="Claudel C."/>
            <person name="Donnadieu C."/>
            <person name="Faraut T."/>
            <person name="Fievet G."/>
            <person name="Helmstetter N."/>
            <person name="King M."/>
            <person name="Knapp S.J."/>
            <person name="Lai Z."/>
            <person name="Le Paslier M.C."/>
            <person name="Lippi Y."/>
            <person name="Lorenzon L."/>
            <person name="Mandel J.R."/>
            <person name="Marage G."/>
            <person name="Marchand G."/>
            <person name="Marquand E."/>
            <person name="Bret-Mestries E."/>
            <person name="Morien E."/>
            <person name="Nambeesan S."/>
            <person name="Nguyen T."/>
            <person name="Pegot-Espagnet P."/>
            <person name="Pouilly N."/>
            <person name="Raftis F."/>
            <person name="Sallet E."/>
            <person name="Schiex T."/>
            <person name="Thomas J."/>
            <person name="Vandecasteele C."/>
            <person name="Vares D."/>
            <person name="Vear F."/>
            <person name="Vautrin S."/>
            <person name="Crespi M."/>
            <person name="Mangin B."/>
            <person name="Burke J.M."/>
            <person name="Salse J."/>
            <person name="Munos S."/>
            <person name="Vincourt P."/>
            <person name="Rieseberg L.H."/>
            <person name="Langlade N.B."/>
        </authorList>
    </citation>
    <scope>NUCLEOTIDE SEQUENCE [LARGE SCALE GENOMIC DNA]</scope>
    <source>
        <strain evidence="14">cv. SF193</strain>
        <tissue evidence="12">Leaves</tissue>
    </source>
</reference>
<proteinExistence type="predicted"/>
<name>A0A251SEP1_HELAN</name>
<keyword evidence="14" id="KW-1185">Reference proteome</keyword>
<evidence type="ECO:0000256" key="10">
    <source>
        <dbReference type="PROSITE-ProRule" id="PRU00626"/>
    </source>
</evidence>
<dbReference type="GO" id="GO:0006397">
    <property type="term" value="P:mRNA processing"/>
    <property type="evidence" value="ECO:0007669"/>
    <property type="project" value="UniProtKB-KW"/>
</dbReference>
<evidence type="ECO:0000256" key="7">
    <source>
        <dbReference type="ARBA" id="ARBA00022946"/>
    </source>
</evidence>
<dbReference type="GO" id="GO:1990904">
    <property type="term" value="C:ribonucleoprotein complex"/>
    <property type="evidence" value="ECO:0007669"/>
    <property type="project" value="UniProtKB-KW"/>
</dbReference>
<dbReference type="GO" id="GO:0003729">
    <property type="term" value="F:mRNA binding"/>
    <property type="evidence" value="ECO:0007669"/>
    <property type="project" value="InterPro"/>
</dbReference>
<dbReference type="Pfam" id="PF01985">
    <property type="entry name" value="CRS1_YhbY"/>
    <property type="match status" value="1"/>
</dbReference>
<evidence type="ECO:0000256" key="4">
    <source>
        <dbReference type="ARBA" id="ARBA00022664"/>
    </source>
</evidence>
<evidence type="ECO:0000256" key="3">
    <source>
        <dbReference type="ARBA" id="ARBA00022640"/>
    </source>
</evidence>
<evidence type="ECO:0000259" key="11">
    <source>
        <dbReference type="PROSITE" id="PS51295"/>
    </source>
</evidence>
<organism evidence="13 14">
    <name type="scientific">Helianthus annuus</name>
    <name type="common">Common sunflower</name>
    <dbReference type="NCBI Taxonomy" id="4232"/>
    <lineage>
        <taxon>Eukaryota</taxon>
        <taxon>Viridiplantae</taxon>
        <taxon>Streptophyta</taxon>
        <taxon>Embryophyta</taxon>
        <taxon>Tracheophyta</taxon>
        <taxon>Spermatophyta</taxon>
        <taxon>Magnoliopsida</taxon>
        <taxon>eudicotyledons</taxon>
        <taxon>Gunneridae</taxon>
        <taxon>Pentapetalae</taxon>
        <taxon>asterids</taxon>
        <taxon>campanulids</taxon>
        <taxon>Asterales</taxon>
        <taxon>Asteraceae</taxon>
        <taxon>Asteroideae</taxon>
        <taxon>Heliantheae alliance</taxon>
        <taxon>Heliantheae</taxon>
        <taxon>Helianthus</taxon>
    </lineage>
</organism>
<evidence type="ECO:0000256" key="8">
    <source>
        <dbReference type="ARBA" id="ARBA00023187"/>
    </source>
</evidence>
<evidence type="ECO:0000313" key="13">
    <source>
        <dbReference type="EMBL" id="OTF96992.1"/>
    </source>
</evidence>
<comment type="subcellular location">
    <subcellularLocation>
        <location evidence="1">Plastid</location>
        <location evidence="1">Chloroplast</location>
    </subcellularLocation>
</comment>
<keyword evidence="4" id="KW-0507">mRNA processing</keyword>
<gene>
    <name evidence="13" type="ORF">HannXRQ_Chr14g0429631</name>
    <name evidence="12" type="ORF">HanXRQr2_Chr14g0622771</name>
</gene>
<keyword evidence="9" id="KW-0687">Ribonucleoprotein</keyword>
<sequence length="78" mass="8881">MTTLRRLGRPLPCHLSLGRNRKLQGLAAAILKLWEKCEIAKTAVKKVQNTNSDLMAEELKCSYKEVRLNEPDMGDKKK</sequence>
<feature type="domain" description="CRM" evidence="11">
    <location>
        <begin position="1"/>
        <end position="78"/>
    </location>
</feature>
<dbReference type="InterPro" id="IPR045278">
    <property type="entry name" value="CRS1/CFM2/CFM3"/>
</dbReference>
<dbReference type="InterPro" id="IPR001890">
    <property type="entry name" value="RNA-binding_CRM"/>
</dbReference>
<keyword evidence="6 10" id="KW-0694">RNA-binding</keyword>
<evidence type="ECO:0000313" key="14">
    <source>
        <dbReference type="Proteomes" id="UP000215914"/>
    </source>
</evidence>
<evidence type="ECO:0000256" key="9">
    <source>
        <dbReference type="ARBA" id="ARBA00023274"/>
    </source>
</evidence>
<evidence type="ECO:0000256" key="6">
    <source>
        <dbReference type="ARBA" id="ARBA00022884"/>
    </source>
</evidence>
<dbReference type="Proteomes" id="UP000215914">
    <property type="component" value="Chromosome 14"/>
</dbReference>
<dbReference type="InterPro" id="IPR035920">
    <property type="entry name" value="YhbY-like_sf"/>
</dbReference>
<dbReference type="GO" id="GO:0009507">
    <property type="term" value="C:chloroplast"/>
    <property type="evidence" value="ECO:0007669"/>
    <property type="project" value="UniProtKB-SubCell"/>
</dbReference>
<reference evidence="12" key="3">
    <citation type="submission" date="2020-06" db="EMBL/GenBank/DDBJ databases">
        <title>Helianthus annuus Genome sequencing and assembly Release 2.</title>
        <authorList>
            <person name="Gouzy J."/>
            <person name="Langlade N."/>
            <person name="Munos S."/>
        </authorList>
    </citation>
    <scope>NUCLEOTIDE SEQUENCE</scope>
    <source>
        <tissue evidence="12">Leaves</tissue>
    </source>
</reference>
<keyword evidence="3" id="KW-0934">Plastid</keyword>
<dbReference type="OMA" id="KCEIAKT"/>
<reference evidence="13" key="2">
    <citation type="submission" date="2017-02" db="EMBL/GenBank/DDBJ databases">
        <title>Sunflower complete genome.</title>
        <authorList>
            <person name="Langlade N."/>
            <person name="Munos S."/>
        </authorList>
    </citation>
    <scope>NUCLEOTIDE SEQUENCE [LARGE SCALE GENOMIC DNA]</scope>
    <source>
        <tissue evidence="13">Leaves</tissue>
    </source>
</reference>
<dbReference type="EMBL" id="MNCJ02000329">
    <property type="protein sequence ID" value="KAF5767309.1"/>
    <property type="molecule type" value="Genomic_DNA"/>
</dbReference>